<dbReference type="Gene3D" id="3.40.710.10">
    <property type="entry name" value="DD-peptidase/beta-lactamase superfamily"/>
    <property type="match status" value="1"/>
</dbReference>
<dbReference type="InterPro" id="IPR050491">
    <property type="entry name" value="AmpC-like"/>
</dbReference>
<dbReference type="RefSeq" id="WP_184149279.1">
    <property type="nucleotide sequence ID" value="NZ_JACHFM010000002.1"/>
</dbReference>
<dbReference type="Pfam" id="PF11954">
    <property type="entry name" value="DUF3471"/>
    <property type="match status" value="1"/>
</dbReference>
<dbReference type="PANTHER" id="PTHR46825">
    <property type="entry name" value="D-ALANYL-D-ALANINE-CARBOXYPEPTIDASE/ENDOPEPTIDASE AMPH"/>
    <property type="match status" value="1"/>
</dbReference>
<evidence type="ECO:0000313" key="6">
    <source>
        <dbReference type="Proteomes" id="UP000549457"/>
    </source>
</evidence>
<feature type="signal peptide" evidence="2">
    <location>
        <begin position="1"/>
        <end position="20"/>
    </location>
</feature>
<feature type="region of interest" description="Disordered" evidence="1">
    <location>
        <begin position="487"/>
        <end position="509"/>
    </location>
</feature>
<feature type="chain" id="PRO_5032733508" evidence="2">
    <location>
        <begin position="21"/>
        <end position="509"/>
    </location>
</feature>
<dbReference type="InterPro" id="IPR001466">
    <property type="entry name" value="Beta-lactam-related"/>
</dbReference>
<organism evidence="5 6">
    <name type="scientific">Amaricoccus macauensis</name>
    <dbReference type="NCBI Taxonomy" id="57001"/>
    <lineage>
        <taxon>Bacteria</taxon>
        <taxon>Pseudomonadati</taxon>
        <taxon>Pseudomonadota</taxon>
        <taxon>Alphaproteobacteria</taxon>
        <taxon>Rhodobacterales</taxon>
        <taxon>Paracoccaceae</taxon>
        <taxon>Amaricoccus</taxon>
    </lineage>
</organism>
<dbReference type="AlphaFoldDB" id="A0A840SSZ2"/>
<dbReference type="Pfam" id="PF00144">
    <property type="entry name" value="Beta-lactamase"/>
    <property type="match status" value="1"/>
</dbReference>
<protein>
    <submittedName>
        <fullName evidence="5">CubicO group peptidase (Beta-lactamase class C family)</fullName>
    </submittedName>
</protein>
<evidence type="ECO:0000256" key="1">
    <source>
        <dbReference type="SAM" id="MobiDB-lite"/>
    </source>
</evidence>
<reference evidence="5 6" key="1">
    <citation type="submission" date="2020-08" db="EMBL/GenBank/DDBJ databases">
        <title>Genomic Encyclopedia of Type Strains, Phase IV (KMG-IV): sequencing the most valuable type-strain genomes for metagenomic binning, comparative biology and taxonomic classification.</title>
        <authorList>
            <person name="Goeker M."/>
        </authorList>
    </citation>
    <scope>NUCLEOTIDE SEQUENCE [LARGE SCALE GENOMIC DNA]</scope>
    <source>
        <strain evidence="5 6">DSM 101730</strain>
    </source>
</reference>
<dbReference type="PANTHER" id="PTHR46825:SF15">
    <property type="entry name" value="BETA-LACTAMASE-RELATED DOMAIN-CONTAINING PROTEIN"/>
    <property type="match status" value="1"/>
</dbReference>
<dbReference type="Proteomes" id="UP000549457">
    <property type="component" value="Unassembled WGS sequence"/>
</dbReference>
<feature type="compositionally biased region" description="Polar residues" evidence="1">
    <location>
        <begin position="492"/>
        <end position="501"/>
    </location>
</feature>
<name>A0A840SSZ2_9RHOB</name>
<proteinExistence type="predicted"/>
<dbReference type="SUPFAM" id="SSF56601">
    <property type="entry name" value="beta-lactamase/transpeptidase-like"/>
    <property type="match status" value="1"/>
</dbReference>
<dbReference type="InterPro" id="IPR012338">
    <property type="entry name" value="Beta-lactam/transpept-like"/>
</dbReference>
<dbReference type="Gene3D" id="2.40.128.600">
    <property type="match status" value="1"/>
</dbReference>
<accession>A0A840SSZ2</accession>
<comment type="caution">
    <text evidence="5">The sequence shown here is derived from an EMBL/GenBank/DDBJ whole genome shotgun (WGS) entry which is preliminary data.</text>
</comment>
<evidence type="ECO:0000259" key="3">
    <source>
        <dbReference type="Pfam" id="PF00144"/>
    </source>
</evidence>
<feature type="domain" description="Beta-lactamase-related" evidence="3">
    <location>
        <begin position="38"/>
        <end position="362"/>
    </location>
</feature>
<feature type="domain" description="Peptidase S12 Pab87-related C-terminal" evidence="4">
    <location>
        <begin position="411"/>
        <end position="494"/>
    </location>
</feature>
<evidence type="ECO:0000313" key="5">
    <source>
        <dbReference type="EMBL" id="MBB5222443.1"/>
    </source>
</evidence>
<dbReference type="EMBL" id="JACHFM010000002">
    <property type="protein sequence ID" value="MBB5222443.1"/>
    <property type="molecule type" value="Genomic_DNA"/>
</dbReference>
<evidence type="ECO:0000259" key="4">
    <source>
        <dbReference type="Pfam" id="PF11954"/>
    </source>
</evidence>
<keyword evidence="2" id="KW-0732">Signal</keyword>
<sequence>MRAPLVSALAFALAAHSAFADPVTRDAVVAALPKLSTMAQRLVDTGELPGLAVAVVHDDEAVFLGGFGVRAMGNPDPVDADTVFQLASMSKPLSSTVIAALVTQKLVDWDDKVALIAPDIRLHDAYPSAEVTIRDFLNHRSGLPGTAGDDLEAIGYDMAAIRARIPLVPPSSSFRAGYAYSNAGFTLGATAAAGVTGHAWADVAETELYQPLGMAATSSRHADFESRPNRAALHVRVNGDWTAELVRDPDPQAPAGGASSSVRDLAQWMRLELAQGTFAGKPAISAEALAATHAPLFARGPNPVTGASSFYGLGWNVEYGKHGLTWGHAGAFSQGARTLVTLYPAEKLGIVVLAGAFPSGAPEALADSFFDQVFDGKVSRDWLTPWNKAYNDLFGPSIEATRAMYAHVPDPATPPLPASAYTGTYDNAYAGTATVTGNDEGLVLHLGPHDQTYPLRHFDRDRFLYISSPEMPEAPAALTFTIGPDGRAGSLTAESLDSSGLGTFERRSE</sequence>
<gene>
    <name evidence="5" type="ORF">HNP73_002379</name>
</gene>
<keyword evidence="6" id="KW-1185">Reference proteome</keyword>
<evidence type="ECO:0000256" key="2">
    <source>
        <dbReference type="SAM" id="SignalP"/>
    </source>
</evidence>
<dbReference type="InterPro" id="IPR021860">
    <property type="entry name" value="Peptidase_S12_Pab87-rel_C"/>
</dbReference>